<evidence type="ECO:0000256" key="1">
    <source>
        <dbReference type="ARBA" id="ARBA00023015"/>
    </source>
</evidence>
<dbReference type="RefSeq" id="WP_005833488.1">
    <property type="nucleotide sequence ID" value="NZ_BJOD01000008.1"/>
</dbReference>
<dbReference type="AlphaFoldDB" id="A0A3M8AAI9"/>
<evidence type="ECO:0000313" key="5">
    <source>
        <dbReference type="EMBL" id="GED24747.1"/>
    </source>
</evidence>
<dbReference type="InterPro" id="IPR009057">
    <property type="entry name" value="Homeodomain-like_sf"/>
</dbReference>
<evidence type="ECO:0000313" key="7">
    <source>
        <dbReference type="Proteomes" id="UP000276178"/>
    </source>
</evidence>
<organism evidence="6 7">
    <name type="scientific">Brevibacillus agri</name>
    <dbReference type="NCBI Taxonomy" id="51101"/>
    <lineage>
        <taxon>Bacteria</taxon>
        <taxon>Bacillati</taxon>
        <taxon>Bacillota</taxon>
        <taxon>Bacilli</taxon>
        <taxon>Bacillales</taxon>
        <taxon>Paenibacillaceae</taxon>
        <taxon>Brevibacillus</taxon>
    </lineage>
</organism>
<evidence type="ECO:0000256" key="2">
    <source>
        <dbReference type="ARBA" id="ARBA00023125"/>
    </source>
</evidence>
<reference evidence="5 8" key="2">
    <citation type="submission" date="2019-06" db="EMBL/GenBank/DDBJ databases">
        <title>Whole genome shotgun sequence of Brevibacillus agri NBRC 15538.</title>
        <authorList>
            <person name="Hosoyama A."/>
            <person name="Uohara A."/>
            <person name="Ohji S."/>
            <person name="Ichikawa N."/>
        </authorList>
    </citation>
    <scope>NUCLEOTIDE SEQUENCE [LARGE SCALE GENOMIC DNA]</scope>
    <source>
        <strain evidence="5 8">NBRC 15538</strain>
    </source>
</reference>
<dbReference type="Proteomes" id="UP000317180">
    <property type="component" value="Unassembled WGS sequence"/>
</dbReference>
<reference evidence="6 7" key="1">
    <citation type="submission" date="2018-10" db="EMBL/GenBank/DDBJ databases">
        <title>Phylogenomics of Brevibacillus.</title>
        <authorList>
            <person name="Dunlap C."/>
        </authorList>
    </citation>
    <scope>NUCLEOTIDE SEQUENCE [LARGE SCALE GENOMIC DNA]</scope>
    <source>
        <strain evidence="6 7">NRRL NRS 1219</strain>
    </source>
</reference>
<dbReference type="Proteomes" id="UP000276178">
    <property type="component" value="Unassembled WGS sequence"/>
</dbReference>
<protein>
    <submittedName>
        <fullName evidence="6">Helix-turn-helix domain-containing protein</fullName>
    </submittedName>
</protein>
<dbReference type="OrthoDB" id="1769137at2"/>
<proteinExistence type="predicted"/>
<dbReference type="PANTHER" id="PTHR43280:SF28">
    <property type="entry name" value="HTH-TYPE TRANSCRIPTIONAL ACTIVATOR RHAS"/>
    <property type="match status" value="1"/>
</dbReference>
<dbReference type="EMBL" id="BJOD01000008">
    <property type="protein sequence ID" value="GED24747.1"/>
    <property type="molecule type" value="Genomic_DNA"/>
</dbReference>
<sequence>MSFVEYLGRVRIRKGQELLQLSDKDLHLIAQETGFANDYYFSRKFKQIVGVPLTVYRKQPKRIAVLMPHATVCLLAWGSSRCLASSACGWSRG</sequence>
<evidence type="ECO:0000313" key="6">
    <source>
        <dbReference type="EMBL" id="RNB48144.1"/>
    </source>
</evidence>
<dbReference type="GO" id="GO:0043565">
    <property type="term" value="F:sequence-specific DNA binding"/>
    <property type="evidence" value="ECO:0007669"/>
    <property type="project" value="InterPro"/>
</dbReference>
<keyword evidence="2" id="KW-0238">DNA-binding</keyword>
<evidence type="ECO:0000259" key="4">
    <source>
        <dbReference type="PROSITE" id="PS01124"/>
    </source>
</evidence>
<dbReference type="InterPro" id="IPR018060">
    <property type="entry name" value="HTH_AraC"/>
</dbReference>
<dbReference type="EMBL" id="RHHN01000089">
    <property type="protein sequence ID" value="RNB48144.1"/>
    <property type="molecule type" value="Genomic_DNA"/>
</dbReference>
<dbReference type="PROSITE" id="PS01124">
    <property type="entry name" value="HTH_ARAC_FAMILY_2"/>
    <property type="match status" value="1"/>
</dbReference>
<keyword evidence="3" id="KW-0804">Transcription</keyword>
<keyword evidence="8" id="KW-1185">Reference proteome</keyword>
<dbReference type="GeneID" id="82811812"/>
<dbReference type="SMART" id="SM00342">
    <property type="entry name" value="HTH_ARAC"/>
    <property type="match status" value="1"/>
</dbReference>
<evidence type="ECO:0000256" key="3">
    <source>
        <dbReference type="ARBA" id="ARBA00023163"/>
    </source>
</evidence>
<dbReference type="GO" id="GO:0003700">
    <property type="term" value="F:DNA-binding transcription factor activity"/>
    <property type="evidence" value="ECO:0007669"/>
    <property type="project" value="InterPro"/>
</dbReference>
<accession>A0A3M8AAI9</accession>
<evidence type="ECO:0000313" key="8">
    <source>
        <dbReference type="Proteomes" id="UP000317180"/>
    </source>
</evidence>
<comment type="caution">
    <text evidence="6">The sequence shown here is derived from an EMBL/GenBank/DDBJ whole genome shotgun (WGS) entry which is preliminary data.</text>
</comment>
<name>A0A3M8AAI9_9BACL</name>
<feature type="domain" description="HTH araC/xylS-type" evidence="4">
    <location>
        <begin position="1"/>
        <end position="59"/>
    </location>
</feature>
<keyword evidence="1" id="KW-0805">Transcription regulation</keyword>
<dbReference type="Gene3D" id="1.10.10.60">
    <property type="entry name" value="Homeodomain-like"/>
    <property type="match status" value="1"/>
</dbReference>
<dbReference type="PANTHER" id="PTHR43280">
    <property type="entry name" value="ARAC-FAMILY TRANSCRIPTIONAL REGULATOR"/>
    <property type="match status" value="1"/>
</dbReference>
<gene>
    <name evidence="5" type="ORF">BAG01nite_08490</name>
    <name evidence="6" type="ORF">EB820_23990</name>
</gene>
<dbReference type="Pfam" id="PF12833">
    <property type="entry name" value="HTH_18"/>
    <property type="match status" value="1"/>
</dbReference>
<dbReference type="SUPFAM" id="SSF46689">
    <property type="entry name" value="Homeodomain-like"/>
    <property type="match status" value="1"/>
</dbReference>